<comment type="similarity">
    <text evidence="1">Belongs to the glyoxalase I family.</text>
</comment>
<evidence type="ECO:0000256" key="1">
    <source>
        <dbReference type="ARBA" id="ARBA00010363"/>
    </source>
</evidence>
<dbReference type="InterPro" id="IPR043194">
    <property type="entry name" value="GLOD4_C"/>
</dbReference>
<dbReference type="Gene3D" id="3.10.180.10">
    <property type="entry name" value="2,3-Dihydroxybiphenyl 1,2-Dioxygenase, domain 1"/>
    <property type="match status" value="2"/>
</dbReference>
<dbReference type="OrthoDB" id="1545884at2759"/>
<dbReference type="EMBL" id="OU896721">
    <property type="protein sequence ID" value="CAG9817383.1"/>
    <property type="molecule type" value="Genomic_DNA"/>
</dbReference>
<dbReference type="CDD" id="cd16357">
    <property type="entry name" value="GLOD4_C"/>
    <property type="match status" value="1"/>
</dbReference>
<dbReference type="InterPro" id="IPR037523">
    <property type="entry name" value="VOC_core"/>
</dbReference>
<dbReference type="PANTHER" id="PTHR46466:SF1">
    <property type="entry name" value="GLYOXALASE DOMAIN-CONTAINING PROTEIN 4"/>
    <property type="match status" value="1"/>
</dbReference>
<dbReference type="SUPFAM" id="SSF54593">
    <property type="entry name" value="Glyoxalase/Bleomycin resistance protein/Dihydroxybiphenyl dioxygenase"/>
    <property type="match status" value="2"/>
</dbReference>
<dbReference type="PROSITE" id="PS51819">
    <property type="entry name" value="VOC"/>
    <property type="match status" value="2"/>
</dbReference>
<dbReference type="Pfam" id="PF00903">
    <property type="entry name" value="Glyoxalase"/>
    <property type="match status" value="1"/>
</dbReference>
<dbReference type="PANTHER" id="PTHR46466">
    <property type="entry name" value="GLYOXALASE DOMAIN-CONTAINING PROTEIN 4"/>
    <property type="match status" value="1"/>
</dbReference>
<keyword evidence="5" id="KW-1185">Reference proteome</keyword>
<proteinExistence type="inferred from homology"/>
<evidence type="ECO:0000313" key="5">
    <source>
        <dbReference type="Proteomes" id="UP001153737"/>
    </source>
</evidence>
<dbReference type="Pfam" id="PF21701">
    <property type="entry name" value="GLOD4_C"/>
    <property type="match status" value="1"/>
</dbReference>
<keyword evidence="2" id="KW-0677">Repeat</keyword>
<dbReference type="InterPro" id="IPR004360">
    <property type="entry name" value="Glyas_Fos-R_dOase_dom"/>
</dbReference>
<evidence type="ECO:0000259" key="3">
    <source>
        <dbReference type="PROSITE" id="PS51819"/>
    </source>
</evidence>
<reference evidence="4" key="2">
    <citation type="submission" date="2022-10" db="EMBL/GenBank/DDBJ databases">
        <authorList>
            <consortium name="ENA_rothamsted_submissions"/>
            <consortium name="culmorum"/>
            <person name="King R."/>
        </authorList>
    </citation>
    <scope>NUCLEOTIDE SEQUENCE</scope>
</reference>
<dbReference type="Proteomes" id="UP001153737">
    <property type="component" value="Chromosome 15"/>
</dbReference>
<feature type="domain" description="VOC" evidence="3">
    <location>
        <begin position="7"/>
        <end position="128"/>
    </location>
</feature>
<feature type="domain" description="VOC" evidence="3">
    <location>
        <begin position="168"/>
        <end position="287"/>
    </location>
</feature>
<organism evidence="4 5">
    <name type="scientific">Phaedon cochleariae</name>
    <name type="common">Mustard beetle</name>
    <dbReference type="NCBI Taxonomy" id="80249"/>
    <lineage>
        <taxon>Eukaryota</taxon>
        <taxon>Metazoa</taxon>
        <taxon>Ecdysozoa</taxon>
        <taxon>Arthropoda</taxon>
        <taxon>Hexapoda</taxon>
        <taxon>Insecta</taxon>
        <taxon>Pterygota</taxon>
        <taxon>Neoptera</taxon>
        <taxon>Endopterygota</taxon>
        <taxon>Coleoptera</taxon>
        <taxon>Polyphaga</taxon>
        <taxon>Cucujiformia</taxon>
        <taxon>Chrysomeloidea</taxon>
        <taxon>Chrysomelidae</taxon>
        <taxon>Chrysomelinae</taxon>
        <taxon>Chrysomelini</taxon>
        <taxon>Phaedon</taxon>
    </lineage>
</organism>
<dbReference type="InterPro" id="IPR029068">
    <property type="entry name" value="Glyas_Bleomycin-R_OHBP_Dase"/>
</dbReference>
<dbReference type="InterPro" id="IPR043193">
    <property type="entry name" value="GLOD4"/>
</dbReference>
<gene>
    <name evidence="4" type="ORF">PHAECO_LOCUS4926</name>
</gene>
<evidence type="ECO:0000313" key="4">
    <source>
        <dbReference type="EMBL" id="CAG9817383.1"/>
    </source>
</evidence>
<sequence length="313" mass="35804">MASLTGRALHYVFKIPDRKETMRFYRDILGMKVLRHEEFTDGCEAACNGPYANRWSKTMVGYGPEDNHFVVELTYNYGIHAYEKGNDFISISIQSSEALERARKENWPISSGNILEAPGGYSFSIVDKPQPTNRGKSFYVCWEMDLNWFNIWYNIPSPFITFNYLLDPVQQVTLASSNLQKSIDYWQGILGLRVFNKTDESVIVGFQDNEAKLELKDIGESVNRAKAYGRIAFSIPHAQQESLSRKIEEAKQTILTPLISLDTPGKATVRVIILADPDGHEICFVDDENYRKLSQPDYDSERVLEIQMNKDKS</sequence>
<dbReference type="AlphaFoldDB" id="A0A9N9SF76"/>
<evidence type="ECO:0000256" key="2">
    <source>
        <dbReference type="ARBA" id="ARBA00022737"/>
    </source>
</evidence>
<reference evidence="4" key="1">
    <citation type="submission" date="2022-01" db="EMBL/GenBank/DDBJ databases">
        <authorList>
            <person name="King R."/>
        </authorList>
    </citation>
    <scope>NUCLEOTIDE SEQUENCE</scope>
</reference>
<protein>
    <recommendedName>
        <fullName evidence="3">VOC domain-containing protein</fullName>
    </recommendedName>
</protein>
<name>A0A9N9SF76_PHACE</name>
<accession>A0A9N9SF76</accession>